<dbReference type="InterPro" id="IPR036390">
    <property type="entry name" value="WH_DNA-bd_sf"/>
</dbReference>
<name>Q1QXN7_CHRI1</name>
<dbReference type="OrthoDB" id="646694at2"/>
<protein>
    <submittedName>
        <fullName evidence="6">Transcriptional regulator, LysR family</fullName>
    </submittedName>
</protein>
<evidence type="ECO:0000256" key="4">
    <source>
        <dbReference type="ARBA" id="ARBA00023163"/>
    </source>
</evidence>
<dbReference type="GO" id="GO:0005829">
    <property type="term" value="C:cytosol"/>
    <property type="evidence" value="ECO:0007669"/>
    <property type="project" value="TreeGrafter"/>
</dbReference>
<evidence type="ECO:0000313" key="7">
    <source>
        <dbReference type="Proteomes" id="UP000000239"/>
    </source>
</evidence>
<accession>Q1QXN7</accession>
<dbReference type="CDD" id="cd05466">
    <property type="entry name" value="PBP2_LTTR_substrate"/>
    <property type="match status" value="1"/>
</dbReference>
<proteinExistence type="inferred from homology"/>
<dbReference type="KEGG" id="csa:Csal_1417"/>
<keyword evidence="4" id="KW-0804">Transcription</keyword>
<dbReference type="Pfam" id="PF03466">
    <property type="entry name" value="LysR_substrate"/>
    <property type="match status" value="1"/>
</dbReference>
<gene>
    <name evidence="6" type="ordered locus">Csal_1417</name>
</gene>
<dbReference type="InterPro" id="IPR050950">
    <property type="entry name" value="HTH-type_LysR_regulators"/>
</dbReference>
<organism evidence="6 7">
    <name type="scientific">Chromohalobacter israelensis (strain ATCC BAA-138 / DSM 3043 / CIP 106854 / NCIMB 13768 / 1H11)</name>
    <name type="common">Chromohalobacter salexigens</name>
    <dbReference type="NCBI Taxonomy" id="290398"/>
    <lineage>
        <taxon>Bacteria</taxon>
        <taxon>Pseudomonadati</taxon>
        <taxon>Pseudomonadota</taxon>
        <taxon>Gammaproteobacteria</taxon>
        <taxon>Oceanospirillales</taxon>
        <taxon>Halomonadaceae</taxon>
        <taxon>Chromohalobacter</taxon>
    </lineage>
</organism>
<dbReference type="PANTHER" id="PTHR30419">
    <property type="entry name" value="HTH-TYPE TRANSCRIPTIONAL REGULATOR YBHD"/>
    <property type="match status" value="1"/>
</dbReference>
<dbReference type="Gene3D" id="1.10.10.10">
    <property type="entry name" value="Winged helix-like DNA-binding domain superfamily/Winged helix DNA-binding domain"/>
    <property type="match status" value="1"/>
</dbReference>
<dbReference type="eggNOG" id="COG0583">
    <property type="taxonomic scope" value="Bacteria"/>
</dbReference>
<dbReference type="SUPFAM" id="SSF46785">
    <property type="entry name" value="Winged helix' DNA-binding domain"/>
    <property type="match status" value="1"/>
</dbReference>
<dbReference type="GeneID" id="95336071"/>
<dbReference type="Proteomes" id="UP000000239">
    <property type="component" value="Chromosome"/>
</dbReference>
<dbReference type="SUPFAM" id="SSF53850">
    <property type="entry name" value="Periplasmic binding protein-like II"/>
    <property type="match status" value="1"/>
</dbReference>
<reference evidence="6 7" key="1">
    <citation type="journal article" date="2011" name="Stand. Genomic Sci.">
        <title>Complete genome sequence of the halophilic and highly halotolerant Chromohalobacter salexigens type strain (1H11(T)).</title>
        <authorList>
            <person name="Copeland A."/>
            <person name="O'Connor K."/>
            <person name="Lucas S."/>
            <person name="Lapidus A."/>
            <person name="Berry K.W."/>
            <person name="Detter J.C."/>
            <person name="Del Rio T.G."/>
            <person name="Hammon N."/>
            <person name="Dalin E."/>
            <person name="Tice H."/>
            <person name="Pitluck S."/>
            <person name="Bruce D."/>
            <person name="Goodwin L."/>
            <person name="Han C."/>
            <person name="Tapia R."/>
            <person name="Saunders E."/>
            <person name="Schmutz J."/>
            <person name="Brettin T."/>
            <person name="Larimer F."/>
            <person name="Land M."/>
            <person name="Hauser L."/>
            <person name="Vargas C."/>
            <person name="Nieto J.J."/>
            <person name="Kyrpides N.C."/>
            <person name="Ivanova N."/>
            <person name="Goker M."/>
            <person name="Klenk H.P."/>
            <person name="Csonka L.N."/>
            <person name="Woyke T."/>
        </authorList>
    </citation>
    <scope>NUCLEOTIDE SEQUENCE [LARGE SCALE GENOMIC DNA]</scope>
    <source>
        <strain evidence="7">ATCC BAA-138 / DSM 3043 / CIP 106854 / NCIMB 13768 / 1H11</strain>
    </source>
</reference>
<dbReference type="EMBL" id="CP000285">
    <property type="protein sequence ID" value="ABE58771.1"/>
    <property type="molecule type" value="Genomic_DNA"/>
</dbReference>
<dbReference type="InterPro" id="IPR000847">
    <property type="entry name" value="LysR_HTH_N"/>
</dbReference>
<dbReference type="InterPro" id="IPR036388">
    <property type="entry name" value="WH-like_DNA-bd_sf"/>
</dbReference>
<dbReference type="STRING" id="290398.Csal_1417"/>
<evidence type="ECO:0000256" key="3">
    <source>
        <dbReference type="ARBA" id="ARBA00023125"/>
    </source>
</evidence>
<dbReference type="GO" id="GO:0003700">
    <property type="term" value="F:DNA-binding transcription factor activity"/>
    <property type="evidence" value="ECO:0007669"/>
    <property type="project" value="InterPro"/>
</dbReference>
<dbReference type="Gene3D" id="3.40.190.290">
    <property type="match status" value="1"/>
</dbReference>
<dbReference type="PROSITE" id="PS50931">
    <property type="entry name" value="HTH_LYSR"/>
    <property type="match status" value="1"/>
</dbReference>
<dbReference type="HOGENOM" id="CLU_039613_6_5_6"/>
<keyword evidence="2" id="KW-0805">Transcription regulation</keyword>
<dbReference type="FunFam" id="1.10.10.10:FF:000001">
    <property type="entry name" value="LysR family transcriptional regulator"/>
    <property type="match status" value="1"/>
</dbReference>
<dbReference type="AlphaFoldDB" id="Q1QXN7"/>
<dbReference type="RefSeq" id="WP_011506717.1">
    <property type="nucleotide sequence ID" value="NC_007963.1"/>
</dbReference>
<evidence type="ECO:0000256" key="1">
    <source>
        <dbReference type="ARBA" id="ARBA00009437"/>
    </source>
</evidence>
<dbReference type="Pfam" id="PF00126">
    <property type="entry name" value="HTH_1"/>
    <property type="match status" value="1"/>
</dbReference>
<comment type="similarity">
    <text evidence="1">Belongs to the LysR transcriptional regulatory family.</text>
</comment>
<keyword evidence="7" id="KW-1185">Reference proteome</keyword>
<dbReference type="GO" id="GO:0003677">
    <property type="term" value="F:DNA binding"/>
    <property type="evidence" value="ECO:0007669"/>
    <property type="project" value="UniProtKB-KW"/>
</dbReference>
<evidence type="ECO:0000259" key="5">
    <source>
        <dbReference type="PROSITE" id="PS50931"/>
    </source>
</evidence>
<evidence type="ECO:0000256" key="2">
    <source>
        <dbReference type="ARBA" id="ARBA00023015"/>
    </source>
</evidence>
<dbReference type="InterPro" id="IPR005119">
    <property type="entry name" value="LysR_subst-bd"/>
</dbReference>
<sequence length="307" mass="34383">MTFQQLTYFLAALDHGTLSKAAESLDLSQPSLSEQIIRLEESLGSPLFVRTNRRLRLTEAGRSFEPHARACLDAARQGQHSVQTYREMSGGVASFGTFGSAHHYFLNELITNFRTRYPDMRLRLQGYNSAEVACAVSEGELEAGLVMLPVEERNLKVGEPVWSARVGYISAESDHLKGYKDIRALAEAPLILTEARWHRGDPIRHQLNLRAQRAGVVLSPIIEVEHQVTGFELAARGLGDVIATQPILHHLGYQDRLGWVPLEPPLFEVFAFIQHRDTPLSPATHVLLGMMRKQLQSIQSRYSHLAS</sequence>
<keyword evidence="3" id="KW-0238">DNA-binding</keyword>
<evidence type="ECO:0000313" key="6">
    <source>
        <dbReference type="EMBL" id="ABE58771.1"/>
    </source>
</evidence>
<feature type="domain" description="HTH lysR-type" evidence="5">
    <location>
        <begin position="1"/>
        <end position="58"/>
    </location>
</feature>
<dbReference type="PRINTS" id="PR00039">
    <property type="entry name" value="HTHLYSR"/>
</dbReference>